<name>A0ABX0F9P7_9BACL</name>
<organism evidence="1 2">
    <name type="scientific">Saccharibacillus alkalitolerans</name>
    <dbReference type="NCBI Taxonomy" id="2705290"/>
    <lineage>
        <taxon>Bacteria</taxon>
        <taxon>Bacillati</taxon>
        <taxon>Bacillota</taxon>
        <taxon>Bacilli</taxon>
        <taxon>Bacillales</taxon>
        <taxon>Paenibacillaceae</taxon>
        <taxon>Saccharibacillus</taxon>
    </lineage>
</organism>
<dbReference type="PANTHER" id="PTHR32011:SF2">
    <property type="entry name" value="OS08G0472400 PROTEIN"/>
    <property type="match status" value="1"/>
</dbReference>
<gene>
    <name evidence="1" type="ORF">GYN08_20430</name>
</gene>
<sequence length="185" mass="21672">MNVSRIKRRLESKGVRFERGLTAGEIAQAERVYEFRFPPDLRELLEHALPAGGSFPNWRGFSEQNVRAVRERLGQPLEGILFDVRHNAFWHESWGERPNELREALKTAERRCAEWPRLIPIYSHRYLPETPNEAGNPVFSVYQTDVIYYGANLEEYLEAEFGLKPYENIAWEPVKSIEFWGEMTS</sequence>
<proteinExistence type="predicted"/>
<reference evidence="1 2" key="1">
    <citation type="submission" date="2020-01" db="EMBL/GenBank/DDBJ databases">
        <title>Polyphasic characterisation and genomic insights into a novel alkali tolerant bacterium VR-M41.</title>
        <authorList>
            <person name="Vemuluri V.R."/>
        </authorList>
    </citation>
    <scope>NUCLEOTIDE SEQUENCE [LARGE SCALE GENOMIC DNA]</scope>
    <source>
        <strain evidence="1 2">VR-M41</strain>
    </source>
</reference>
<protein>
    <submittedName>
        <fullName evidence="1">SMI1/KNR4 family protein</fullName>
    </submittedName>
</protein>
<keyword evidence="2" id="KW-1185">Reference proteome</keyword>
<dbReference type="Proteomes" id="UP000800303">
    <property type="component" value="Unassembled WGS sequence"/>
</dbReference>
<accession>A0ABX0F9P7</accession>
<dbReference type="InterPro" id="IPR037883">
    <property type="entry name" value="Knr4/Smi1-like_sf"/>
</dbReference>
<dbReference type="EMBL" id="JAAFGS010000010">
    <property type="protein sequence ID" value="NGZ77663.1"/>
    <property type="molecule type" value="Genomic_DNA"/>
</dbReference>
<evidence type="ECO:0000313" key="1">
    <source>
        <dbReference type="EMBL" id="NGZ77663.1"/>
    </source>
</evidence>
<dbReference type="SUPFAM" id="SSF160631">
    <property type="entry name" value="SMI1/KNR4-like"/>
    <property type="match status" value="1"/>
</dbReference>
<comment type="caution">
    <text evidence="1">The sequence shown here is derived from an EMBL/GenBank/DDBJ whole genome shotgun (WGS) entry which is preliminary data.</text>
</comment>
<dbReference type="PANTHER" id="PTHR32011">
    <property type="entry name" value="OS08G0472400 PROTEIN"/>
    <property type="match status" value="1"/>
</dbReference>
<dbReference type="RefSeq" id="WP_166278490.1">
    <property type="nucleotide sequence ID" value="NZ_JAAFGS010000010.1"/>
</dbReference>
<evidence type="ECO:0000313" key="2">
    <source>
        <dbReference type="Proteomes" id="UP000800303"/>
    </source>
</evidence>